<evidence type="ECO:0000313" key="1">
    <source>
        <dbReference type="EMBL" id="EMI17611.1"/>
    </source>
</evidence>
<dbReference type="AlphaFoldDB" id="M5RET6"/>
<reference evidence="1 2" key="1">
    <citation type="journal article" date="2013" name="Mar. Genomics">
        <title>Expression of sulfatases in Rhodopirellula baltica and the diversity of sulfatases in the genus Rhodopirellula.</title>
        <authorList>
            <person name="Wegner C.E."/>
            <person name="Richter-Heitmann T."/>
            <person name="Klindworth A."/>
            <person name="Klockow C."/>
            <person name="Richter M."/>
            <person name="Achstetter T."/>
            <person name="Glockner F.O."/>
            <person name="Harder J."/>
        </authorList>
    </citation>
    <scope>NUCLEOTIDE SEQUENCE [LARGE SCALE GENOMIC DNA]</scope>
    <source>
        <strain evidence="1 2">SM1</strain>
    </source>
</reference>
<gene>
    <name evidence="1" type="ORF">RMSM_05465</name>
</gene>
<dbReference type="PATRIC" id="fig|1265738.3.peg.5470"/>
<dbReference type="Proteomes" id="UP000011991">
    <property type="component" value="Unassembled WGS sequence"/>
</dbReference>
<proteinExistence type="predicted"/>
<comment type="caution">
    <text evidence="1">The sequence shown here is derived from an EMBL/GenBank/DDBJ whole genome shotgun (WGS) entry which is preliminary data.</text>
</comment>
<accession>M5RET6</accession>
<dbReference type="EMBL" id="ANOG01000776">
    <property type="protein sequence ID" value="EMI17611.1"/>
    <property type="molecule type" value="Genomic_DNA"/>
</dbReference>
<name>M5RET6_9BACT</name>
<protein>
    <submittedName>
        <fullName evidence="1">Uncharacterized protein</fullName>
    </submittedName>
</protein>
<evidence type="ECO:0000313" key="2">
    <source>
        <dbReference type="Proteomes" id="UP000011991"/>
    </source>
</evidence>
<keyword evidence="2" id="KW-1185">Reference proteome</keyword>
<sequence>MCTPEGETRSRVFASDIESPGVEDPLALLHYVFKATSDAQKFLI</sequence>
<organism evidence="1 2">
    <name type="scientific">Rhodopirellula maiorica SM1</name>
    <dbReference type="NCBI Taxonomy" id="1265738"/>
    <lineage>
        <taxon>Bacteria</taxon>
        <taxon>Pseudomonadati</taxon>
        <taxon>Planctomycetota</taxon>
        <taxon>Planctomycetia</taxon>
        <taxon>Pirellulales</taxon>
        <taxon>Pirellulaceae</taxon>
        <taxon>Novipirellula</taxon>
    </lineage>
</organism>